<dbReference type="InterPro" id="IPR036764">
    <property type="entry name" value="Peptidase_Prp_sf"/>
</dbReference>
<comment type="caution">
    <text evidence="7">The sequence shown here is derived from an EMBL/GenBank/DDBJ whole genome shotgun (WGS) entry which is preliminary data.</text>
</comment>
<evidence type="ECO:0000256" key="4">
    <source>
        <dbReference type="ARBA" id="ARBA00022807"/>
    </source>
</evidence>
<dbReference type="SUPFAM" id="SSF118010">
    <property type="entry name" value="TM1457-like"/>
    <property type="match status" value="1"/>
</dbReference>
<keyword evidence="1" id="KW-0690">Ribosome biogenesis</keyword>
<dbReference type="Proteomes" id="UP000721415">
    <property type="component" value="Unassembled WGS sequence"/>
</dbReference>
<evidence type="ECO:0000256" key="5">
    <source>
        <dbReference type="ARBA" id="ARBA00044503"/>
    </source>
</evidence>
<organism evidence="7 8">
    <name type="scientific">Facklamia lactis</name>
    <dbReference type="NCBI Taxonomy" id="2749967"/>
    <lineage>
        <taxon>Bacteria</taxon>
        <taxon>Bacillati</taxon>
        <taxon>Bacillota</taxon>
        <taxon>Bacilli</taxon>
        <taxon>Lactobacillales</taxon>
        <taxon>Aerococcaceae</taxon>
        <taxon>Facklamia</taxon>
    </lineage>
</organism>
<sequence>MIRIKVEIADKDIVQAIEVTGHADYAEHGQDIVCAAVSSQVISIENSLYQLLHIPVKTKVNESQGGYLKIELPEIESKQVSHDAQLLMKHLIFALEVTAEAYPEYIQIKQVKL</sequence>
<dbReference type="PANTHER" id="PTHR39178">
    <property type="entry name" value="HYPOTHETICAL RIBOSOME-ASSOCIATED PROTEIN"/>
    <property type="match status" value="1"/>
</dbReference>
<dbReference type="Gene3D" id="3.30.70.1490">
    <property type="entry name" value="Cysteine protease Prp"/>
    <property type="match status" value="1"/>
</dbReference>
<dbReference type="GO" id="GO:0008233">
    <property type="term" value="F:peptidase activity"/>
    <property type="evidence" value="ECO:0007669"/>
    <property type="project" value="UniProtKB-KW"/>
</dbReference>
<protein>
    <recommendedName>
        <fullName evidence="6">Ribosomal processing cysteine protease Prp</fullName>
    </recommendedName>
</protein>
<proteinExistence type="inferred from homology"/>
<evidence type="ECO:0000313" key="7">
    <source>
        <dbReference type="EMBL" id="MBG9985645.1"/>
    </source>
</evidence>
<keyword evidence="8" id="KW-1185">Reference proteome</keyword>
<gene>
    <name evidence="7" type="ORF">HZY91_01915</name>
</gene>
<keyword evidence="2 7" id="KW-0645">Protease</keyword>
<dbReference type="GO" id="GO:0006508">
    <property type="term" value="P:proteolysis"/>
    <property type="evidence" value="ECO:0007669"/>
    <property type="project" value="UniProtKB-KW"/>
</dbReference>
<dbReference type="CDD" id="cd16332">
    <property type="entry name" value="Prp-like"/>
    <property type="match status" value="1"/>
</dbReference>
<dbReference type="EMBL" id="JACBXQ010000001">
    <property type="protein sequence ID" value="MBG9985645.1"/>
    <property type="molecule type" value="Genomic_DNA"/>
</dbReference>
<reference evidence="7 8" key="1">
    <citation type="submission" date="2020-07" db="EMBL/GenBank/DDBJ databases">
        <title>Facklamia lactis sp. nov., isolated from raw milk.</title>
        <authorList>
            <person name="Doll E.V."/>
            <person name="Huptas C."/>
            <person name="Staib L."/>
            <person name="Wenning M."/>
            <person name="Scherer S."/>
        </authorList>
    </citation>
    <scope>NUCLEOTIDE SEQUENCE [LARGE SCALE GENOMIC DNA]</scope>
    <source>
        <strain evidence="7 8">DSM 111018</strain>
    </source>
</reference>
<evidence type="ECO:0000313" key="8">
    <source>
        <dbReference type="Proteomes" id="UP000721415"/>
    </source>
</evidence>
<evidence type="ECO:0000256" key="3">
    <source>
        <dbReference type="ARBA" id="ARBA00022801"/>
    </source>
</evidence>
<name>A0ABS0LNA0_9LACT</name>
<evidence type="ECO:0000256" key="6">
    <source>
        <dbReference type="ARBA" id="ARBA00044538"/>
    </source>
</evidence>
<dbReference type="InterPro" id="IPR007422">
    <property type="entry name" value="Peptidase_Prp"/>
</dbReference>
<keyword evidence="3" id="KW-0378">Hydrolase</keyword>
<accession>A0ABS0LNA0</accession>
<dbReference type="RefSeq" id="WP_197114132.1">
    <property type="nucleotide sequence ID" value="NZ_JACBXQ010000001.1"/>
</dbReference>
<dbReference type="PANTHER" id="PTHR39178:SF1">
    <property type="entry name" value="RIBOSOMAL-PROCESSING CYSTEINE PROTEASE PRP"/>
    <property type="match status" value="1"/>
</dbReference>
<comment type="similarity">
    <text evidence="5">Belongs to the Prp family.</text>
</comment>
<dbReference type="Pfam" id="PF04327">
    <property type="entry name" value="Peptidase_Prp"/>
    <property type="match status" value="1"/>
</dbReference>
<keyword evidence="4" id="KW-0788">Thiol protease</keyword>
<evidence type="ECO:0000256" key="1">
    <source>
        <dbReference type="ARBA" id="ARBA00022517"/>
    </source>
</evidence>
<evidence type="ECO:0000256" key="2">
    <source>
        <dbReference type="ARBA" id="ARBA00022670"/>
    </source>
</evidence>